<dbReference type="GO" id="GO:0019413">
    <property type="term" value="P:acetate biosynthetic process"/>
    <property type="evidence" value="ECO:0007669"/>
    <property type="project" value="UniProtKB-ARBA"/>
</dbReference>
<dbReference type="InterPro" id="IPR002109">
    <property type="entry name" value="Glutaredoxin"/>
</dbReference>
<evidence type="ECO:0000256" key="3">
    <source>
        <dbReference type="ARBA" id="ARBA00023027"/>
    </source>
</evidence>
<dbReference type="InterPro" id="IPR016160">
    <property type="entry name" value="Ald_DH_CS_CYS"/>
</dbReference>
<keyword evidence="2 8" id="KW-0560">Oxidoreductase</keyword>
<dbReference type="InterPro" id="IPR029510">
    <property type="entry name" value="Ald_DH_CS_GLU"/>
</dbReference>
<feature type="domain" description="Aldehyde dehydrogenase" evidence="9">
    <location>
        <begin position="207"/>
        <end position="667"/>
    </location>
</feature>
<organism evidence="11 13">
    <name type="scientific">Pichia angusta</name>
    <name type="common">Yeast</name>
    <name type="synonym">Hansenula polymorpha</name>
    <dbReference type="NCBI Taxonomy" id="870730"/>
    <lineage>
        <taxon>Eukaryota</taxon>
        <taxon>Fungi</taxon>
        <taxon>Dikarya</taxon>
        <taxon>Ascomycota</taxon>
        <taxon>Saccharomycotina</taxon>
        <taxon>Pichiomycetes</taxon>
        <taxon>Pichiales</taxon>
        <taxon>Pichiaceae</taxon>
        <taxon>Ogataea</taxon>
    </lineage>
</organism>
<dbReference type="GO" id="GO:0005739">
    <property type="term" value="C:mitochondrion"/>
    <property type="evidence" value="ECO:0007669"/>
    <property type="project" value="UniProtKB-ARBA"/>
</dbReference>
<evidence type="ECO:0000313" key="14">
    <source>
        <dbReference type="Proteomes" id="UP001197328"/>
    </source>
</evidence>
<proteinExistence type="inferred from homology"/>
<evidence type="ECO:0000256" key="8">
    <source>
        <dbReference type="RuleBase" id="RU003345"/>
    </source>
</evidence>
<dbReference type="InterPro" id="IPR015590">
    <property type="entry name" value="Aldehyde_DH_dom"/>
</dbReference>
<dbReference type="EMBL" id="JAHLVD010000002">
    <property type="protein sequence ID" value="KAG7851905.1"/>
    <property type="molecule type" value="Genomic_DNA"/>
</dbReference>
<dbReference type="Proteomes" id="UP001196530">
    <property type="component" value="Unassembled WGS sequence"/>
</dbReference>
<evidence type="ECO:0000313" key="11">
    <source>
        <dbReference type="EMBL" id="KAG7822173.1"/>
    </source>
</evidence>
<dbReference type="PROSITE" id="PS51354">
    <property type="entry name" value="GLUTAREDOXIN_2"/>
    <property type="match status" value="1"/>
</dbReference>
<dbReference type="GeneID" id="66124699"/>
<dbReference type="Gene3D" id="3.40.605.10">
    <property type="entry name" value="Aldehyde Dehydrogenase, Chain A, domain 1"/>
    <property type="match status" value="1"/>
</dbReference>
<dbReference type="InterPro" id="IPR016163">
    <property type="entry name" value="Ald_DH_C"/>
</dbReference>
<evidence type="ECO:0000256" key="7">
    <source>
        <dbReference type="PROSITE-ProRule" id="PRU10007"/>
    </source>
</evidence>
<evidence type="ECO:0000313" key="13">
    <source>
        <dbReference type="Proteomes" id="UP001196530"/>
    </source>
</evidence>
<dbReference type="InterPro" id="IPR016162">
    <property type="entry name" value="Ald_DH_N"/>
</dbReference>
<dbReference type="InterPro" id="IPR016161">
    <property type="entry name" value="Ald_DH/histidinol_DH"/>
</dbReference>
<evidence type="ECO:0000256" key="4">
    <source>
        <dbReference type="ARBA" id="ARBA00037885"/>
    </source>
</evidence>
<dbReference type="GO" id="GO:0004029">
    <property type="term" value="F:aldehyde dehydrogenase (NAD+) activity"/>
    <property type="evidence" value="ECO:0007669"/>
    <property type="project" value="UniProtKB-ARBA"/>
</dbReference>
<comment type="similarity">
    <text evidence="1 8">Belongs to the aldehyde dehydrogenase family.</text>
</comment>
<dbReference type="PROSITE" id="PS00070">
    <property type="entry name" value="ALDEHYDE_DEHYDR_CYS"/>
    <property type="match status" value="1"/>
</dbReference>
<feature type="active site" evidence="7">
    <location>
        <position position="444"/>
    </location>
</feature>
<dbReference type="FunFam" id="3.40.309.10:FF:000001">
    <property type="entry name" value="Mitochondrial aldehyde dehydrogenase 2"/>
    <property type="match status" value="1"/>
</dbReference>
<dbReference type="Pfam" id="PF00171">
    <property type="entry name" value="Aldedh"/>
    <property type="match status" value="1"/>
</dbReference>
<accession>A0AAN6I9F4</accession>
<evidence type="ECO:0000256" key="5">
    <source>
        <dbReference type="ARBA" id="ARBA00053679"/>
    </source>
</evidence>
<dbReference type="SUPFAM" id="SSF52833">
    <property type="entry name" value="Thioredoxin-like"/>
    <property type="match status" value="1"/>
</dbReference>
<protein>
    <recommendedName>
        <fullName evidence="6">Aldehyde dehydrogenase 5, mitochondrial</fullName>
    </recommendedName>
</protein>
<dbReference type="CDD" id="cd07091">
    <property type="entry name" value="ALDH_F1-2_Ald2-like"/>
    <property type="match status" value="1"/>
</dbReference>
<dbReference type="Pfam" id="PF00462">
    <property type="entry name" value="Glutaredoxin"/>
    <property type="match status" value="1"/>
</dbReference>
<dbReference type="Gene3D" id="3.40.30.10">
    <property type="entry name" value="Glutaredoxin"/>
    <property type="match status" value="1"/>
</dbReference>
<dbReference type="Gene3D" id="3.40.309.10">
    <property type="entry name" value="Aldehyde Dehydrogenase, Chain A, domain 2"/>
    <property type="match status" value="1"/>
</dbReference>
<dbReference type="FunFam" id="3.40.605.10:FF:000011">
    <property type="entry name" value="ALD5p Mitochondrial aldehyde dehydrogenase"/>
    <property type="match status" value="1"/>
</dbReference>
<evidence type="ECO:0000259" key="9">
    <source>
        <dbReference type="Pfam" id="PF00171"/>
    </source>
</evidence>
<dbReference type="FunFam" id="3.40.605.10:FF:000026">
    <property type="entry name" value="Aldehyde dehydrogenase, putative"/>
    <property type="match status" value="1"/>
</dbReference>
<dbReference type="EMBL" id="JAHLUX010000001">
    <property type="protein sequence ID" value="KAG7822173.1"/>
    <property type="molecule type" value="Genomic_DNA"/>
</dbReference>
<dbReference type="AlphaFoldDB" id="A0AAN6I9F4"/>
<evidence type="ECO:0000313" key="12">
    <source>
        <dbReference type="EMBL" id="KAG7851905.1"/>
    </source>
</evidence>
<dbReference type="PROSITE" id="PS00687">
    <property type="entry name" value="ALDEHYDE_DEHYDR_GLU"/>
    <property type="match status" value="1"/>
</dbReference>
<dbReference type="RefSeq" id="XP_043062543.1">
    <property type="nucleotide sequence ID" value="XM_043206366.1"/>
</dbReference>
<evidence type="ECO:0000259" key="10">
    <source>
        <dbReference type="Pfam" id="PF00462"/>
    </source>
</evidence>
<comment type="pathway">
    <text evidence="4">Alcohol metabolism; ethanol degradation; acetate from ethanol: step 2/2.</text>
</comment>
<sequence length="675" mass="73478">MVSAQELVKQHRFLMLSKSWCPDCHYAIAVFKKYNVLDKIALVELDKMPANQATELEKQFTAISGRKWVPTIFFNGEVFGTEQTLKELDPSDRTPSSAHPASAYPTLSSSWPWSNFIGGSALGPSSRSSGAELHELRGRSINTLPPAIIGPQYSFPIMLRTSLRSLAKPAARVSLRFYSSYPLSTTVTLPNGKSYEQPTGLFINNEFVPSKQHKTFEVINPATEEEICHVYEARKEDVDDAVDAAEKAFKGSWSTADPAIRGKALWNLAELLEAHKDTLAAIESLDNGKALQLAHGDVALVINYIRSCAGWADKLTGQYIDTGDTHHTYTKREPIGVCGQIIPWNFPLLMWSWKVGPALAAGNTVVLKTAESTPLSALYASQLVKEAGIPAGVVNIVSGFGKITGDAIASHPKIKKLAFTGSTATGRHIMKVAADSNLKKVTLELGGKSANIVFDDADVKTAISALVAGIFYNSGEVCSAGSRVFVQEGIYEEILREFKAAAETLKVGDPFDLSTFQGAQTSQMQLNKILGYVDIAHQEGGRLITGGERLGNKGFFVKPTIFADVTPDMRAYKEEIFGPFAVITPFKTADEVIELANDSEYGLAAGVHTKSIDTATYVSNKLEAGSVWINTYNDFHQMVPFGGYKQSGIGREMGAQALDNYTQWKAVRIGLQKPT</sequence>
<keyword evidence="14" id="KW-1185">Reference proteome</keyword>
<gene>
    <name evidence="11" type="ORF">KL928_000648</name>
    <name evidence="12" type="ORF">KL940_000787</name>
</gene>
<name>A0AAN6I9F4_PICAN</name>
<dbReference type="PANTHER" id="PTHR11699">
    <property type="entry name" value="ALDEHYDE DEHYDROGENASE-RELATED"/>
    <property type="match status" value="1"/>
</dbReference>
<comment type="function">
    <text evidence="5">Minor mitochondrial aldehyde dehydrogenase isoform. Plays a role in regulation or biosynthesis of electron transport chain components. Involved in the biosynthesis of acetate during anaerobic growth on glucose.</text>
</comment>
<dbReference type="Proteomes" id="UP001197328">
    <property type="component" value="Unassembled WGS sequence"/>
</dbReference>
<evidence type="ECO:0000256" key="6">
    <source>
        <dbReference type="ARBA" id="ARBA00069627"/>
    </source>
</evidence>
<feature type="domain" description="Glutaredoxin" evidence="10">
    <location>
        <begin position="15"/>
        <end position="78"/>
    </location>
</feature>
<keyword evidence="3" id="KW-0520">NAD</keyword>
<comment type="caution">
    <text evidence="11">The sequence shown here is derived from an EMBL/GenBank/DDBJ whole genome shotgun (WGS) entry which is preliminary data.</text>
</comment>
<dbReference type="SUPFAM" id="SSF53720">
    <property type="entry name" value="ALDH-like"/>
    <property type="match status" value="1"/>
</dbReference>
<evidence type="ECO:0000256" key="1">
    <source>
        <dbReference type="ARBA" id="ARBA00009986"/>
    </source>
</evidence>
<reference evidence="11 14" key="1">
    <citation type="journal article" date="2021" name="G3 (Bethesda)">
        <title>Genomic diversity, chromosomal rearrangements, and interspecies hybridization in the ogataea polymorpha species complex.</title>
        <authorList>
            <person name="Hanson S.J."/>
            <person name="Cinneide E.O."/>
            <person name="Salzberg L.I."/>
            <person name="Wolfe K.H."/>
            <person name="McGowan J."/>
            <person name="Fitzpatrick D.A."/>
            <person name="Matlin K."/>
        </authorList>
    </citation>
    <scope>NUCLEOTIDE SEQUENCE</scope>
    <source>
        <strain evidence="12">51-138</strain>
        <strain evidence="11">61-244</strain>
    </source>
</reference>
<dbReference type="InterPro" id="IPR036249">
    <property type="entry name" value="Thioredoxin-like_sf"/>
</dbReference>
<evidence type="ECO:0000256" key="2">
    <source>
        <dbReference type="ARBA" id="ARBA00023002"/>
    </source>
</evidence>